<dbReference type="EMBL" id="JAZDWU010000003">
    <property type="protein sequence ID" value="KAL0007452.1"/>
    <property type="molecule type" value="Genomic_DNA"/>
</dbReference>
<gene>
    <name evidence="12" type="ORF">SO802_008954</name>
</gene>
<sequence length="409" mass="46296">MELMMVFNTLSLLGALIFFVHLYNVLVRKPERHRAMLRKQGISGPRPTFLLGNMMEFKKALSTTERKVVTTSTGPPVSHNCAATIYPFLEKWRKQYGEIFMFSFGNTQILSVNQADVVREIATCTSLDLGKPSYQHKDRGPLFGEGILTSNAVAWSHQRKILAPEFYMDKVKGMINLINESAIPLISSWSTMIEKEGGIAIIKIDEGLRNFSGDVIARACFGSNYLRGQEIFFKLRELKEVLSKKAFSIGIPGMRYVPTKGNRVVWALEREISTLILQVVKQRKEAGYENDLLQMVLEGAQNSDISQKEIDRFIVDNCKNIYLAGYEATSVTATWCLILLALNQEWQSRVRAEVCEICKGQNPNAEMLLKMQQLTMVIIETLRLCPPGQVISREALADMKFGTFMCPRE</sequence>
<keyword evidence="4 11" id="KW-0812">Transmembrane</keyword>
<keyword evidence="5" id="KW-0479">Metal-binding</keyword>
<evidence type="ECO:0000256" key="6">
    <source>
        <dbReference type="ARBA" id="ARBA00022989"/>
    </source>
</evidence>
<dbReference type="GO" id="GO:0004497">
    <property type="term" value="F:monooxygenase activity"/>
    <property type="evidence" value="ECO:0007669"/>
    <property type="project" value="UniProtKB-KW"/>
</dbReference>
<evidence type="ECO:0008006" key="14">
    <source>
        <dbReference type="Google" id="ProtNLM"/>
    </source>
</evidence>
<dbReference type="InterPro" id="IPR001128">
    <property type="entry name" value="Cyt_P450"/>
</dbReference>
<evidence type="ECO:0000256" key="11">
    <source>
        <dbReference type="SAM" id="Phobius"/>
    </source>
</evidence>
<dbReference type="Proteomes" id="UP001459277">
    <property type="component" value="Unassembled WGS sequence"/>
</dbReference>
<keyword evidence="10 11" id="KW-0472">Membrane</keyword>
<comment type="subcellular location">
    <subcellularLocation>
        <location evidence="1">Membrane</location>
        <topology evidence="1">Single-pass membrane protein</topology>
    </subcellularLocation>
</comment>
<evidence type="ECO:0000256" key="9">
    <source>
        <dbReference type="ARBA" id="ARBA00023033"/>
    </source>
</evidence>
<dbReference type="AlphaFoldDB" id="A0AAW2DAM7"/>
<reference evidence="12 13" key="1">
    <citation type="submission" date="2024-01" db="EMBL/GenBank/DDBJ databases">
        <title>A telomere-to-telomere, gap-free genome of sweet tea (Lithocarpus litseifolius).</title>
        <authorList>
            <person name="Zhou J."/>
        </authorList>
    </citation>
    <scope>NUCLEOTIDE SEQUENCE [LARGE SCALE GENOMIC DNA]</scope>
    <source>
        <strain evidence="12">Zhou-2022a</strain>
        <tissue evidence="12">Leaf</tissue>
    </source>
</reference>
<protein>
    <recommendedName>
        <fullName evidence="14">Cytochrome P450</fullName>
    </recommendedName>
</protein>
<proteinExistence type="inferred from homology"/>
<keyword evidence="6 11" id="KW-1133">Transmembrane helix</keyword>
<keyword evidence="7" id="KW-0560">Oxidoreductase</keyword>
<keyword evidence="9" id="KW-0503">Monooxygenase</keyword>
<dbReference type="GO" id="GO:0020037">
    <property type="term" value="F:heme binding"/>
    <property type="evidence" value="ECO:0007669"/>
    <property type="project" value="InterPro"/>
</dbReference>
<evidence type="ECO:0000256" key="7">
    <source>
        <dbReference type="ARBA" id="ARBA00023002"/>
    </source>
</evidence>
<dbReference type="GO" id="GO:0005506">
    <property type="term" value="F:iron ion binding"/>
    <property type="evidence" value="ECO:0007669"/>
    <property type="project" value="InterPro"/>
</dbReference>
<name>A0AAW2DAM7_9ROSI</name>
<evidence type="ECO:0000256" key="1">
    <source>
        <dbReference type="ARBA" id="ARBA00004167"/>
    </source>
</evidence>
<evidence type="ECO:0000313" key="12">
    <source>
        <dbReference type="EMBL" id="KAL0007452.1"/>
    </source>
</evidence>
<keyword evidence="13" id="KW-1185">Reference proteome</keyword>
<feature type="transmembrane region" description="Helical" evidence="11">
    <location>
        <begin position="6"/>
        <end position="26"/>
    </location>
</feature>
<evidence type="ECO:0000256" key="5">
    <source>
        <dbReference type="ARBA" id="ARBA00022723"/>
    </source>
</evidence>
<evidence type="ECO:0000256" key="2">
    <source>
        <dbReference type="ARBA" id="ARBA00010617"/>
    </source>
</evidence>
<dbReference type="InterPro" id="IPR036396">
    <property type="entry name" value="Cyt_P450_sf"/>
</dbReference>
<evidence type="ECO:0000256" key="8">
    <source>
        <dbReference type="ARBA" id="ARBA00023004"/>
    </source>
</evidence>
<dbReference type="PRINTS" id="PR00463">
    <property type="entry name" value="EP450I"/>
</dbReference>
<dbReference type="InterPro" id="IPR002401">
    <property type="entry name" value="Cyt_P450_E_grp-I"/>
</dbReference>
<dbReference type="PANTHER" id="PTHR24282:SF196">
    <property type="entry name" value="CYTOCHROME P450 714C2"/>
    <property type="match status" value="1"/>
</dbReference>
<accession>A0AAW2DAM7</accession>
<dbReference type="GO" id="GO:0016705">
    <property type="term" value="F:oxidoreductase activity, acting on paired donors, with incorporation or reduction of molecular oxygen"/>
    <property type="evidence" value="ECO:0007669"/>
    <property type="project" value="InterPro"/>
</dbReference>
<evidence type="ECO:0000313" key="13">
    <source>
        <dbReference type="Proteomes" id="UP001459277"/>
    </source>
</evidence>
<organism evidence="12 13">
    <name type="scientific">Lithocarpus litseifolius</name>
    <dbReference type="NCBI Taxonomy" id="425828"/>
    <lineage>
        <taxon>Eukaryota</taxon>
        <taxon>Viridiplantae</taxon>
        <taxon>Streptophyta</taxon>
        <taxon>Embryophyta</taxon>
        <taxon>Tracheophyta</taxon>
        <taxon>Spermatophyta</taxon>
        <taxon>Magnoliopsida</taxon>
        <taxon>eudicotyledons</taxon>
        <taxon>Gunneridae</taxon>
        <taxon>Pentapetalae</taxon>
        <taxon>rosids</taxon>
        <taxon>fabids</taxon>
        <taxon>Fagales</taxon>
        <taxon>Fagaceae</taxon>
        <taxon>Lithocarpus</taxon>
    </lineage>
</organism>
<evidence type="ECO:0000256" key="4">
    <source>
        <dbReference type="ARBA" id="ARBA00022692"/>
    </source>
</evidence>
<dbReference type="PANTHER" id="PTHR24282">
    <property type="entry name" value="CYTOCHROME P450 FAMILY MEMBER"/>
    <property type="match status" value="1"/>
</dbReference>
<dbReference type="InterPro" id="IPR050665">
    <property type="entry name" value="Cytochrome_P450_Monooxygen"/>
</dbReference>
<evidence type="ECO:0000256" key="10">
    <source>
        <dbReference type="ARBA" id="ARBA00023136"/>
    </source>
</evidence>
<dbReference type="SUPFAM" id="SSF48264">
    <property type="entry name" value="Cytochrome P450"/>
    <property type="match status" value="1"/>
</dbReference>
<dbReference type="Gene3D" id="1.10.630.10">
    <property type="entry name" value="Cytochrome P450"/>
    <property type="match status" value="1"/>
</dbReference>
<dbReference type="Pfam" id="PF00067">
    <property type="entry name" value="p450"/>
    <property type="match status" value="1"/>
</dbReference>
<dbReference type="GO" id="GO:0016020">
    <property type="term" value="C:membrane"/>
    <property type="evidence" value="ECO:0007669"/>
    <property type="project" value="UniProtKB-SubCell"/>
</dbReference>
<comment type="caution">
    <text evidence="12">The sequence shown here is derived from an EMBL/GenBank/DDBJ whole genome shotgun (WGS) entry which is preliminary data.</text>
</comment>
<comment type="similarity">
    <text evidence="2">Belongs to the cytochrome P450 family.</text>
</comment>
<keyword evidence="8" id="KW-0408">Iron</keyword>
<keyword evidence="3" id="KW-0349">Heme</keyword>
<evidence type="ECO:0000256" key="3">
    <source>
        <dbReference type="ARBA" id="ARBA00022617"/>
    </source>
</evidence>